<dbReference type="InterPro" id="IPR036554">
    <property type="entry name" value="GHMP_kinase_C_sf"/>
</dbReference>
<organism evidence="3 4">
    <name type="scientific">Desulfofundulus luciae</name>
    <dbReference type="NCBI Taxonomy" id="74702"/>
    <lineage>
        <taxon>Bacteria</taxon>
        <taxon>Bacillati</taxon>
        <taxon>Bacillota</taxon>
        <taxon>Clostridia</taxon>
        <taxon>Eubacteriales</taxon>
        <taxon>Peptococcaceae</taxon>
        <taxon>Desulfofundulus</taxon>
    </lineage>
</organism>
<evidence type="ECO:0000259" key="2">
    <source>
        <dbReference type="Pfam" id="PF08544"/>
    </source>
</evidence>
<keyword evidence="3" id="KW-0418">Kinase</keyword>
<dbReference type="RefSeq" id="WP_307399391.1">
    <property type="nucleotide sequence ID" value="NZ_JAUSUX010000002.1"/>
</dbReference>
<evidence type="ECO:0000256" key="1">
    <source>
        <dbReference type="ARBA" id="ARBA00022679"/>
    </source>
</evidence>
<accession>A0ABU0AXV0</accession>
<dbReference type="SUPFAM" id="SSF55060">
    <property type="entry name" value="GHMP Kinase, C-terminal domain"/>
    <property type="match status" value="1"/>
</dbReference>
<name>A0ABU0AXV0_9FIRM</name>
<evidence type="ECO:0000313" key="4">
    <source>
        <dbReference type="Proteomes" id="UP001225644"/>
    </source>
</evidence>
<evidence type="ECO:0000313" key="3">
    <source>
        <dbReference type="EMBL" id="MDQ0285313.1"/>
    </source>
</evidence>
<comment type="caution">
    <text evidence="3">The sequence shown here is derived from an EMBL/GenBank/DDBJ whole genome shotgun (WGS) entry which is preliminary data.</text>
</comment>
<dbReference type="InterPro" id="IPR013750">
    <property type="entry name" value="GHMP_kinase_C_dom"/>
</dbReference>
<gene>
    <name evidence="3" type="ORF">J2Z49_000406</name>
</gene>
<reference evidence="3 4" key="1">
    <citation type="submission" date="2023-07" db="EMBL/GenBank/DDBJ databases">
        <title>Genomic Encyclopedia of Type Strains, Phase IV (KMG-IV): sequencing the most valuable type-strain genomes for metagenomic binning, comparative biology and taxonomic classification.</title>
        <authorList>
            <person name="Goeker M."/>
        </authorList>
    </citation>
    <scope>NUCLEOTIDE SEQUENCE [LARGE SCALE GENOMIC DNA]</scope>
    <source>
        <strain evidence="3 4">DSM 12396</strain>
    </source>
</reference>
<dbReference type="EC" id="2.7.1.148" evidence="3"/>
<dbReference type="Gene3D" id="3.30.70.890">
    <property type="entry name" value="GHMP kinase, C-terminal domain"/>
    <property type="match status" value="1"/>
</dbReference>
<feature type="domain" description="GHMP kinase C-terminal" evidence="2">
    <location>
        <begin position="5"/>
        <end position="36"/>
    </location>
</feature>
<dbReference type="Proteomes" id="UP001225644">
    <property type="component" value="Unassembled WGS sequence"/>
</dbReference>
<dbReference type="EMBL" id="JAUSUX010000002">
    <property type="protein sequence ID" value="MDQ0285313.1"/>
    <property type="molecule type" value="Genomic_DNA"/>
</dbReference>
<keyword evidence="4" id="KW-1185">Reference proteome</keyword>
<dbReference type="Pfam" id="PF08544">
    <property type="entry name" value="GHMP_kinases_C"/>
    <property type="match status" value="1"/>
</dbReference>
<keyword evidence="1 3" id="KW-0808">Transferase</keyword>
<proteinExistence type="predicted"/>
<protein>
    <submittedName>
        <fullName evidence="3">4-diphosphocytidyl-2-C-methyl-D-erythritol kinase</fullName>
        <ecNumber evidence="3">2.7.1.148</ecNumber>
    </submittedName>
</protein>
<sequence>MNASAGVPGVVMGGSGPTVFGLCRDGGKARRVAGRLHPGLGRLLHTRFLQPGRFR</sequence>
<dbReference type="GO" id="GO:0050515">
    <property type="term" value="F:4-(cytidine 5'-diphospho)-2-C-methyl-D-erythritol kinase activity"/>
    <property type="evidence" value="ECO:0007669"/>
    <property type="project" value="UniProtKB-EC"/>
</dbReference>